<evidence type="ECO:0000313" key="1">
    <source>
        <dbReference type="EMBL" id="RIA85686.1"/>
    </source>
</evidence>
<dbReference type="SUPFAM" id="SSF53098">
    <property type="entry name" value="Ribonuclease H-like"/>
    <property type="match status" value="1"/>
</dbReference>
<dbReference type="InterPro" id="IPR012337">
    <property type="entry name" value="RNaseH-like_sf"/>
</dbReference>
<proteinExistence type="predicted"/>
<accession>A0A397SM46</accession>
<dbReference type="Proteomes" id="UP000265703">
    <property type="component" value="Unassembled WGS sequence"/>
</dbReference>
<dbReference type="EMBL" id="QKYT01000410">
    <property type="protein sequence ID" value="RIA85686.1"/>
    <property type="molecule type" value="Genomic_DNA"/>
</dbReference>
<dbReference type="AlphaFoldDB" id="A0A397SM46"/>
<dbReference type="STRING" id="658196.A0A397SM46"/>
<comment type="caution">
    <text evidence="1">The sequence shown here is derived from an EMBL/GenBank/DDBJ whole genome shotgun (WGS) entry which is preliminary data.</text>
</comment>
<evidence type="ECO:0008006" key="3">
    <source>
        <dbReference type="Google" id="ProtNLM"/>
    </source>
</evidence>
<sequence>MDGTFYCEILNENLFDNTNSIMERRWVVRLAIKQPGPQSYREFMEWEGIEDEIFINLIRSMPSWLKQQHNFHPFFTLIKNPNNSTNALAVCNYYISKHGSIAAAQIKPECYTVNYTRFCYNHLAKCLNFHEYVDDDEVQKILALSIPENNKMKRKAPSKDDKDDNNIVNLNNTEENQRRLSTSSSITQLSSFSYQSSITTIIINNGKVLTKSSEVLQENIIKIAKNDQDGQPLIWDAYDISAKRSKTEDVIRHIEKLMSDANKDHINIKAFISDSAGEYAAARDEQMRIYQKTITLITPGDTRWNSYYFCFHFILKTKSALKFLSAKFNDSRTNVTKNNEFWSTLFELQNLLYLLCGFLNKLQKDTAQLHEVLHCFADTTKILDNHHNFEFSSKIVERMESCWKEWEQSLLILFFALHSSYKLQKFHSSTPNLTWTYIG</sequence>
<dbReference type="OrthoDB" id="2340232at2759"/>
<reference evidence="1 2" key="1">
    <citation type="submission" date="2018-06" db="EMBL/GenBank/DDBJ databases">
        <title>Comparative genomics reveals the genomic features of Rhizophagus irregularis, R. cerebriforme, R. diaphanum and Gigaspora rosea, and their symbiotic lifestyle signature.</title>
        <authorList>
            <person name="Morin E."/>
            <person name="San Clemente H."/>
            <person name="Chen E.C.H."/>
            <person name="De La Providencia I."/>
            <person name="Hainaut M."/>
            <person name="Kuo A."/>
            <person name="Kohler A."/>
            <person name="Murat C."/>
            <person name="Tang N."/>
            <person name="Roy S."/>
            <person name="Loubradou J."/>
            <person name="Henrissat B."/>
            <person name="Grigoriev I.V."/>
            <person name="Corradi N."/>
            <person name="Roux C."/>
            <person name="Martin F.M."/>
        </authorList>
    </citation>
    <scope>NUCLEOTIDE SEQUENCE [LARGE SCALE GENOMIC DNA]</scope>
    <source>
        <strain evidence="1 2">DAOM 227022</strain>
    </source>
</reference>
<organism evidence="1 2">
    <name type="scientific">Glomus cerebriforme</name>
    <dbReference type="NCBI Taxonomy" id="658196"/>
    <lineage>
        <taxon>Eukaryota</taxon>
        <taxon>Fungi</taxon>
        <taxon>Fungi incertae sedis</taxon>
        <taxon>Mucoromycota</taxon>
        <taxon>Glomeromycotina</taxon>
        <taxon>Glomeromycetes</taxon>
        <taxon>Glomerales</taxon>
        <taxon>Glomeraceae</taxon>
        <taxon>Glomus</taxon>
    </lineage>
</organism>
<keyword evidence="2" id="KW-1185">Reference proteome</keyword>
<name>A0A397SM46_9GLOM</name>
<gene>
    <name evidence="1" type="ORF">C1645_830412</name>
</gene>
<evidence type="ECO:0000313" key="2">
    <source>
        <dbReference type="Proteomes" id="UP000265703"/>
    </source>
</evidence>
<protein>
    <recommendedName>
        <fullName evidence="3">DUF659 domain-containing protein</fullName>
    </recommendedName>
</protein>